<evidence type="ECO:0000313" key="2">
    <source>
        <dbReference type="EMBL" id="AWN08594.1"/>
    </source>
</evidence>
<accession>A0A2U8UWU7</accession>
<protein>
    <submittedName>
        <fullName evidence="2">Uncharacterized protein</fullName>
    </submittedName>
</protein>
<sequence>MNKGSVIKFIGETFVGYRCPNLTKGKKYKVIAGKGDGVPRNNGTLGAFIQTDDTVVISDDLHNYKIVKINSNWEVVSEAESGHQQKPVSKDPIPVNKEFC</sequence>
<reference evidence="2 3" key="1">
    <citation type="submission" date="2018-04" db="EMBL/GenBank/DDBJ databases">
        <title>Phage therapy in agriculture - a green tech approach to combat plant pathogenic bacteria.</title>
        <authorList>
            <person name="Djurhuus A.M."/>
            <person name="Carstens A.B."/>
            <person name="Hansen L.H."/>
        </authorList>
    </citation>
    <scope>NUCLEOTIDE SEQUENCE [LARGE SCALE GENOMIC DNA]</scope>
</reference>
<dbReference type="GeneID" id="54992638"/>
<evidence type="ECO:0000256" key="1">
    <source>
        <dbReference type="SAM" id="MobiDB-lite"/>
    </source>
</evidence>
<feature type="region of interest" description="Disordered" evidence="1">
    <location>
        <begin position="78"/>
        <end position="100"/>
    </location>
</feature>
<proteinExistence type="predicted"/>
<keyword evidence="3" id="KW-1185">Reference proteome</keyword>
<dbReference type="Proteomes" id="UP000246222">
    <property type="component" value="Segment"/>
</dbReference>
<dbReference type="RefSeq" id="YP_009802104.1">
    <property type="nucleotide sequence ID" value="NC_047978.1"/>
</dbReference>
<name>A0A2U8UWU7_9CAUD</name>
<organism evidence="2 3">
    <name type="scientific">Erwinia phage Faunus</name>
    <dbReference type="NCBI Taxonomy" id="2182346"/>
    <lineage>
        <taxon>Viruses</taxon>
        <taxon>Duplodnaviria</taxon>
        <taxon>Heunggongvirae</taxon>
        <taxon>Uroviricota</taxon>
        <taxon>Caudoviricetes</taxon>
        <taxon>Chaseviridae</taxon>
        <taxon>Cleopatravirinae</taxon>
        <taxon>Faunusvirus</taxon>
        <taxon>Faunusvirus faunus</taxon>
    </lineage>
</organism>
<dbReference type="KEGG" id="vg:54992638"/>
<evidence type="ECO:0000313" key="3">
    <source>
        <dbReference type="Proteomes" id="UP000246222"/>
    </source>
</evidence>
<dbReference type="EMBL" id="MH191398">
    <property type="protein sequence ID" value="AWN08594.1"/>
    <property type="molecule type" value="Genomic_DNA"/>
</dbReference>